<evidence type="ECO:0000313" key="2">
    <source>
        <dbReference type="EMBL" id="CCD53387.1"/>
    </source>
</evidence>
<dbReference type="Proteomes" id="UP000008177">
    <property type="component" value="Unplaced contigs"/>
</dbReference>
<accession>G2YP39</accession>
<dbReference type="InParanoid" id="G2YP39"/>
<name>G2YP39_BOTF4</name>
<dbReference type="AlphaFoldDB" id="G2YP39"/>
<evidence type="ECO:0000313" key="3">
    <source>
        <dbReference type="Proteomes" id="UP000008177"/>
    </source>
</evidence>
<proteinExistence type="predicted"/>
<feature type="region of interest" description="Disordered" evidence="1">
    <location>
        <begin position="1"/>
        <end position="29"/>
    </location>
</feature>
<reference evidence="3" key="1">
    <citation type="journal article" date="2011" name="PLoS Genet.">
        <title>Genomic analysis of the necrotrophic fungal pathogens Sclerotinia sclerotiorum and Botrytis cinerea.</title>
        <authorList>
            <person name="Amselem J."/>
            <person name="Cuomo C.A."/>
            <person name="van Kan J.A."/>
            <person name="Viaud M."/>
            <person name="Benito E.P."/>
            <person name="Couloux A."/>
            <person name="Coutinho P.M."/>
            <person name="de Vries R.P."/>
            <person name="Dyer P.S."/>
            <person name="Fillinger S."/>
            <person name="Fournier E."/>
            <person name="Gout L."/>
            <person name="Hahn M."/>
            <person name="Kohn L."/>
            <person name="Lapalu N."/>
            <person name="Plummer K.M."/>
            <person name="Pradier J.M."/>
            <person name="Quevillon E."/>
            <person name="Sharon A."/>
            <person name="Simon A."/>
            <person name="ten Have A."/>
            <person name="Tudzynski B."/>
            <person name="Tudzynski P."/>
            <person name="Wincker P."/>
            <person name="Andrew M."/>
            <person name="Anthouard V."/>
            <person name="Beever R.E."/>
            <person name="Beffa R."/>
            <person name="Benoit I."/>
            <person name="Bouzid O."/>
            <person name="Brault B."/>
            <person name="Chen Z."/>
            <person name="Choquer M."/>
            <person name="Collemare J."/>
            <person name="Cotton P."/>
            <person name="Danchin E.G."/>
            <person name="Da Silva C."/>
            <person name="Gautier A."/>
            <person name="Giraud C."/>
            <person name="Giraud T."/>
            <person name="Gonzalez C."/>
            <person name="Grossetete S."/>
            <person name="Guldener U."/>
            <person name="Henrissat B."/>
            <person name="Howlett B.J."/>
            <person name="Kodira C."/>
            <person name="Kretschmer M."/>
            <person name="Lappartient A."/>
            <person name="Leroch M."/>
            <person name="Levis C."/>
            <person name="Mauceli E."/>
            <person name="Neuveglise C."/>
            <person name="Oeser B."/>
            <person name="Pearson M."/>
            <person name="Poulain J."/>
            <person name="Poussereau N."/>
            <person name="Quesneville H."/>
            <person name="Rascle C."/>
            <person name="Schumacher J."/>
            <person name="Segurens B."/>
            <person name="Sexton A."/>
            <person name="Silva E."/>
            <person name="Sirven C."/>
            <person name="Soanes D.M."/>
            <person name="Talbot N.J."/>
            <person name="Templeton M."/>
            <person name="Yandava C."/>
            <person name="Yarden O."/>
            <person name="Zeng Q."/>
            <person name="Rollins J.A."/>
            <person name="Lebrun M.H."/>
            <person name="Dickman M."/>
        </authorList>
    </citation>
    <scope>NUCLEOTIDE SEQUENCE [LARGE SCALE GENOMIC DNA]</scope>
    <source>
        <strain evidence="3">T4</strain>
    </source>
</reference>
<sequence>MRSELPHRCNIPKAPQARPPHRSIPIRPQIPWSANMQKFRRATKPPLSILRIASNP</sequence>
<gene>
    <name evidence="2" type="ORF">BofuT4_uP134320.1</name>
</gene>
<organism evidence="2 3">
    <name type="scientific">Botryotinia fuckeliana (strain T4)</name>
    <name type="common">Noble rot fungus</name>
    <name type="synonym">Botrytis cinerea</name>
    <dbReference type="NCBI Taxonomy" id="999810"/>
    <lineage>
        <taxon>Eukaryota</taxon>
        <taxon>Fungi</taxon>
        <taxon>Dikarya</taxon>
        <taxon>Ascomycota</taxon>
        <taxon>Pezizomycotina</taxon>
        <taxon>Leotiomycetes</taxon>
        <taxon>Helotiales</taxon>
        <taxon>Sclerotiniaceae</taxon>
        <taxon>Botrytis</taxon>
    </lineage>
</organism>
<dbReference type="HOGENOM" id="CLU_3013968_0_0_1"/>
<dbReference type="EMBL" id="FQ790347">
    <property type="protein sequence ID" value="CCD53387.1"/>
    <property type="molecule type" value="Genomic_DNA"/>
</dbReference>
<protein>
    <submittedName>
        <fullName evidence="2">Uncharacterized protein</fullName>
    </submittedName>
</protein>
<evidence type="ECO:0000256" key="1">
    <source>
        <dbReference type="SAM" id="MobiDB-lite"/>
    </source>
</evidence>